<reference evidence="2" key="1">
    <citation type="submission" date="2022-10" db="EMBL/GenBank/DDBJ databases">
        <authorList>
            <person name="Koch H."/>
        </authorList>
    </citation>
    <scope>NUCLEOTIDE SEQUENCE</scope>
    <source>
        <strain evidence="2">DNF</strain>
    </source>
</reference>
<evidence type="ECO:0000256" key="1">
    <source>
        <dbReference type="SAM" id="Coils"/>
    </source>
</evidence>
<dbReference type="KEGG" id="nti:DNFV4_01805"/>
<proteinExistence type="predicted"/>
<dbReference type="RefSeq" id="WP_289268302.1">
    <property type="nucleotide sequence ID" value="NZ_OX365700.1"/>
</dbReference>
<evidence type="ECO:0000313" key="3">
    <source>
        <dbReference type="Proteomes" id="UP001179121"/>
    </source>
</evidence>
<dbReference type="InterPro" id="IPR027417">
    <property type="entry name" value="P-loop_NTPase"/>
</dbReference>
<evidence type="ECO:0008006" key="4">
    <source>
        <dbReference type="Google" id="ProtNLM"/>
    </source>
</evidence>
<name>A0AA86MYG8_9BACT</name>
<evidence type="ECO:0000313" key="2">
    <source>
        <dbReference type="EMBL" id="CAI4031379.1"/>
    </source>
</evidence>
<dbReference type="EMBL" id="OX365700">
    <property type="protein sequence ID" value="CAI4031379.1"/>
    <property type="molecule type" value="Genomic_DNA"/>
</dbReference>
<protein>
    <recommendedName>
        <fullName evidence="4">Phage infection protein</fullName>
    </recommendedName>
</protein>
<accession>A0AA86MYG8</accession>
<dbReference type="Gene3D" id="3.40.50.300">
    <property type="entry name" value="P-loop containing nucleotide triphosphate hydrolases"/>
    <property type="match status" value="1"/>
</dbReference>
<keyword evidence="3" id="KW-1185">Reference proteome</keyword>
<feature type="coiled-coil region" evidence="1">
    <location>
        <begin position="335"/>
        <end position="362"/>
    </location>
</feature>
<keyword evidence="1" id="KW-0175">Coiled coil</keyword>
<dbReference type="SUPFAM" id="SSF52540">
    <property type="entry name" value="P-loop containing nucleoside triphosphate hydrolases"/>
    <property type="match status" value="1"/>
</dbReference>
<sequence length="722" mass="82350">MDQVTIDLQNCYGIKALRITLDFRNTPVYAIYAPNGVMKSSLAQTFKDAANGKSSEDRIFPTRKTYRKIADEADKEIDGERVLVVGPYDEQFGPTEKTATLLVDAKLKKEYDALHVAIDETKEAFLKAIRKQANSRLNFEEKISSAFTASANKFDDAVARIKKEVQNQKETPFANVEYDVIFNDQVMTALGNKDIKGAVEDYVRRYNELLDASTFFKKGTFDYYNAAQIAKHLADNGFFEAKHTVTLKATGKSQEINTQKELEDIIAQEKAAMMADKDLRKKFDAVAKQLEKNAAVRDFCRYLQFNEPLLSRMNNLDQFKEDVLKSYIKANEPLYLEMMKTYESAEKRIKEIEAEAQKQRTQWEHVIAIFNDRFVVPFKLEARNRTAVMLGYEPIVDLGFTYWDGKDNAPVEKPKLLQVLSTGERKALYILNVIFEVERRRKDGLETLLLVDDIADSFDYQNKYAIIHYLKEISENGLFKLIIMTHNFDFFRTLEGRFVRYPYCLMASKNPNGITLAKATGIRNIFANDWKTHFFDDPKKKIASIPFLRNLIEMTTGESDPRYCQLTSMLHWKSDTPTMNIAKLDEVYNTICGTSGTSADPAKVIYDLIVEQANACLGIAAGLNLENKIVLAIAIRMIAEKFMVTKIADAKFVAGITANQTQVLIDRFKTQFSNDAASIRVLDQVALMTPENIHVNAFMYEPIVDMSDDHLKRLYQEAAKLA</sequence>
<dbReference type="CDD" id="cd00267">
    <property type="entry name" value="ABC_ATPase"/>
    <property type="match status" value="1"/>
</dbReference>
<gene>
    <name evidence="2" type="ORF">DNFV4_01805</name>
</gene>
<dbReference type="Proteomes" id="UP001179121">
    <property type="component" value="Chromosome"/>
</dbReference>
<dbReference type="AlphaFoldDB" id="A0AA86MYG8"/>
<organism evidence="2 3">
    <name type="scientific">Nitrospira tepida</name>
    <dbReference type="NCBI Taxonomy" id="2973512"/>
    <lineage>
        <taxon>Bacteria</taxon>
        <taxon>Pseudomonadati</taxon>
        <taxon>Nitrospirota</taxon>
        <taxon>Nitrospiria</taxon>
        <taxon>Nitrospirales</taxon>
        <taxon>Nitrospiraceae</taxon>
        <taxon>Nitrospira</taxon>
    </lineage>
</organism>